<evidence type="ECO:0000313" key="1">
    <source>
        <dbReference type="EMBL" id="KAI5663798.1"/>
    </source>
</evidence>
<organism evidence="1 2">
    <name type="scientific">Catharanthus roseus</name>
    <name type="common">Madagascar periwinkle</name>
    <name type="synonym">Vinca rosea</name>
    <dbReference type="NCBI Taxonomy" id="4058"/>
    <lineage>
        <taxon>Eukaryota</taxon>
        <taxon>Viridiplantae</taxon>
        <taxon>Streptophyta</taxon>
        <taxon>Embryophyta</taxon>
        <taxon>Tracheophyta</taxon>
        <taxon>Spermatophyta</taxon>
        <taxon>Magnoliopsida</taxon>
        <taxon>eudicotyledons</taxon>
        <taxon>Gunneridae</taxon>
        <taxon>Pentapetalae</taxon>
        <taxon>asterids</taxon>
        <taxon>lamiids</taxon>
        <taxon>Gentianales</taxon>
        <taxon>Apocynaceae</taxon>
        <taxon>Rauvolfioideae</taxon>
        <taxon>Vinceae</taxon>
        <taxon>Catharanthinae</taxon>
        <taxon>Catharanthus</taxon>
    </lineage>
</organism>
<dbReference type="Proteomes" id="UP001060085">
    <property type="component" value="Linkage Group LG05"/>
</dbReference>
<keyword evidence="2" id="KW-1185">Reference proteome</keyword>
<name>A0ACC0AV44_CATRO</name>
<reference evidence="2" key="1">
    <citation type="journal article" date="2023" name="Nat. Plants">
        <title>Single-cell RNA sequencing provides a high-resolution roadmap for understanding the multicellular compartmentation of specialized metabolism.</title>
        <authorList>
            <person name="Sun S."/>
            <person name="Shen X."/>
            <person name="Li Y."/>
            <person name="Li Y."/>
            <person name="Wang S."/>
            <person name="Li R."/>
            <person name="Zhang H."/>
            <person name="Shen G."/>
            <person name="Guo B."/>
            <person name="Wei J."/>
            <person name="Xu J."/>
            <person name="St-Pierre B."/>
            <person name="Chen S."/>
            <person name="Sun C."/>
        </authorList>
    </citation>
    <scope>NUCLEOTIDE SEQUENCE [LARGE SCALE GENOMIC DNA]</scope>
</reference>
<evidence type="ECO:0000313" key="2">
    <source>
        <dbReference type="Proteomes" id="UP001060085"/>
    </source>
</evidence>
<dbReference type="EMBL" id="CM044705">
    <property type="protein sequence ID" value="KAI5663798.1"/>
    <property type="molecule type" value="Genomic_DNA"/>
</dbReference>
<accession>A0ACC0AV44</accession>
<protein>
    <submittedName>
        <fullName evidence="1">Uncharacterized protein</fullName>
    </submittedName>
</protein>
<gene>
    <name evidence="1" type="ORF">M9H77_23121</name>
</gene>
<proteinExistence type="predicted"/>
<comment type="caution">
    <text evidence="1">The sequence shown here is derived from an EMBL/GenBank/DDBJ whole genome shotgun (WGS) entry which is preliminary data.</text>
</comment>
<sequence>MSYFQFHLLLIIFLLPLFYTLAQNNGVVSVGSTLTAANGTSRPWISPSSDFAFGFRQVQDKDRFLLSIWYVKIPDTLVWFNNKIDPVPLGSTVQLAQTGLVLRDPQGRLVWRTENLADDVDHGFMNDTGNFIIKRRDNFSLWQSFDFPADTILPMQDLLPGGNSILISRKSETNFSRGRFYLQFLANGNLILTTRSNPRNREDDDEYYNSQTSDEANNGSASGIRVIFDERGSMHILRRNNEIADLTPSSSLPPATENYFRATLSFDGVFTHYYHPRTFSAGTPNWKAIWWQPDNICMDIDGDRGSGACGYNNVCRVGSFGRPICKCPKGYQLLDPNDEYGSCRPNFTLSCRRSVQKDKGSIEEDLYDFVILNDTNWPKSDFERLSPFSEIECRQACLEDCFCAVAIFSNSQCWKKKFPLSNGRIETNTRTIAFLKYKKGDIPNYPSPDSTWVQETENKSKQRSTPLIIVSSFLGGSVFINFLLITAVFCGLYLIYGAKKLKIHSNNHVLETNVHFFAYEELVEATNGFKEEIGRGSFGIVYKGVIKPGSKTVAVKKLDRVAQDTEKEFRAEIKSISQTHHKNLVRLLGFCDKGQYRLLVYEYISNGTLSSLLFTNSKPSWTLRIQIAIAIAKGLVYLHEECINQIIHCDIKPQNILLDEYYNAKISDFGLAKLLSFNQSRTHTNIRGTKGYVAPEWFRSSKVTSKVDVYSFGVLLLEIISCRKCLGEAEIEVGEYPILNDWVWDCFQEGRLDSLVEDDFEALNDKKKLERFVKVGIWCIQEDSSLRPTMRKVCQMLEGVVEVLTPSCPSPFL</sequence>